<dbReference type="PANTHER" id="PTHR43840:SF15">
    <property type="entry name" value="MITOCHONDRIAL METAL TRANSPORTER 1-RELATED"/>
    <property type="match status" value="1"/>
</dbReference>
<keyword evidence="11" id="KW-1185">Reference proteome</keyword>
<dbReference type="InterPro" id="IPR050291">
    <property type="entry name" value="CDF_Transporter"/>
</dbReference>
<evidence type="ECO:0000259" key="8">
    <source>
        <dbReference type="Pfam" id="PF01545"/>
    </source>
</evidence>
<dbReference type="InterPro" id="IPR002524">
    <property type="entry name" value="Cation_efflux"/>
</dbReference>
<organism evidence="10 11">
    <name type="scientific">Stygiobacter electus</name>
    <dbReference type="NCBI Taxonomy" id="3032292"/>
    <lineage>
        <taxon>Bacteria</taxon>
        <taxon>Pseudomonadati</taxon>
        <taxon>Ignavibacteriota</taxon>
        <taxon>Ignavibacteria</taxon>
        <taxon>Ignavibacteriales</taxon>
        <taxon>Melioribacteraceae</taxon>
        <taxon>Stygiobacter</taxon>
    </lineage>
</organism>
<dbReference type="SUPFAM" id="SSF160240">
    <property type="entry name" value="Cation efflux protein cytoplasmic domain-like"/>
    <property type="match status" value="1"/>
</dbReference>
<dbReference type="Gene3D" id="3.30.70.1350">
    <property type="entry name" value="Cation efflux protein, cytoplasmic domain"/>
    <property type="match status" value="1"/>
</dbReference>
<sequence length="283" mass="31199">MPHRLTRATNVALGINIFLLIIKGIVGIISNSIAVISEALNSFTDVLVSIGIKIAVKISRDKPDTKHQFGHNAAQPLAAFILAVFAFVVGINIVEESVKRLIEPKDIKISTSVYVVLIFTIVSKILLNRYQVKIAKMFKSPAIRAASIDSINDVLASSIALLGVIGASMNLNYIDSIAGIMVAMFIFKSGYEVAKENMDYLMGRSADHQFDSKIKDITLKINGVKGINDLRSHYVGNKFHVEIHIEVDKDISTKLSHDIGNEVKYALEEIEEVQKVFVHIDPI</sequence>
<reference evidence="10" key="1">
    <citation type="submission" date="2023-03" db="EMBL/GenBank/DDBJ databases">
        <title>Stygiobacter electus gen. nov., sp. nov., facultatively anaerobic thermotolerant bacterium of the class Ignavibacteria from a well of Yessentuki mineral water deposit.</title>
        <authorList>
            <person name="Podosokorskaya O.A."/>
            <person name="Elcheninov A.G."/>
            <person name="Petrova N.F."/>
            <person name="Zavarzina D.G."/>
            <person name="Kublanov I.V."/>
            <person name="Merkel A.Y."/>
        </authorList>
    </citation>
    <scope>NUCLEOTIDE SEQUENCE</scope>
    <source>
        <strain evidence="10">09-Me</strain>
    </source>
</reference>
<dbReference type="InterPro" id="IPR058533">
    <property type="entry name" value="Cation_efflux_TM"/>
</dbReference>
<dbReference type="SUPFAM" id="SSF161111">
    <property type="entry name" value="Cation efflux protein transmembrane domain-like"/>
    <property type="match status" value="1"/>
</dbReference>
<accession>A0AAE3TDD5</accession>
<feature type="transmembrane region" description="Helical" evidence="7">
    <location>
        <begin position="39"/>
        <end position="56"/>
    </location>
</feature>
<evidence type="ECO:0000256" key="7">
    <source>
        <dbReference type="SAM" id="Phobius"/>
    </source>
</evidence>
<dbReference type="AlphaFoldDB" id="A0AAE3TDD5"/>
<dbReference type="InterPro" id="IPR036837">
    <property type="entry name" value="Cation_efflux_CTD_sf"/>
</dbReference>
<evidence type="ECO:0000313" key="10">
    <source>
        <dbReference type="EMBL" id="MDF1612840.1"/>
    </source>
</evidence>
<dbReference type="FunFam" id="1.20.1510.10:FF:000006">
    <property type="entry name" value="Divalent cation efflux transporter"/>
    <property type="match status" value="1"/>
</dbReference>
<evidence type="ECO:0000256" key="4">
    <source>
        <dbReference type="ARBA" id="ARBA00022692"/>
    </source>
</evidence>
<name>A0AAE3TDD5_9BACT</name>
<dbReference type="Pfam" id="PF16916">
    <property type="entry name" value="ZT_dimer"/>
    <property type="match status" value="1"/>
</dbReference>
<feature type="transmembrane region" description="Helical" evidence="7">
    <location>
        <begin position="77"/>
        <end position="95"/>
    </location>
</feature>
<comment type="similarity">
    <text evidence="2">Belongs to the cation diffusion facilitator (CDF) transporter (TC 2.A.4) family.</text>
</comment>
<feature type="domain" description="Cation efflux protein cytoplasmic" evidence="9">
    <location>
        <begin position="211"/>
        <end position="282"/>
    </location>
</feature>
<proteinExistence type="inferred from homology"/>
<keyword evidence="4 7" id="KW-0812">Transmembrane</keyword>
<feature type="transmembrane region" description="Helical" evidence="7">
    <location>
        <begin position="12"/>
        <end position="33"/>
    </location>
</feature>
<dbReference type="EMBL" id="JARGDL010000019">
    <property type="protein sequence ID" value="MDF1612840.1"/>
    <property type="molecule type" value="Genomic_DNA"/>
</dbReference>
<protein>
    <submittedName>
        <fullName evidence="10">Cation diffusion facilitator family transporter</fullName>
    </submittedName>
</protein>
<dbReference type="RefSeq" id="WP_321536611.1">
    <property type="nucleotide sequence ID" value="NZ_JARGDL010000019.1"/>
</dbReference>
<evidence type="ECO:0000256" key="3">
    <source>
        <dbReference type="ARBA" id="ARBA00022448"/>
    </source>
</evidence>
<keyword evidence="6 7" id="KW-0472">Membrane</keyword>
<feature type="domain" description="Cation efflux protein transmembrane" evidence="8">
    <location>
        <begin position="11"/>
        <end position="202"/>
    </location>
</feature>
<gene>
    <name evidence="10" type="ORF">P0M35_11815</name>
</gene>
<comment type="caution">
    <text evidence="10">The sequence shown here is derived from an EMBL/GenBank/DDBJ whole genome shotgun (WGS) entry which is preliminary data.</text>
</comment>
<dbReference type="InterPro" id="IPR027469">
    <property type="entry name" value="Cation_efflux_TMD_sf"/>
</dbReference>
<evidence type="ECO:0000259" key="9">
    <source>
        <dbReference type="Pfam" id="PF16916"/>
    </source>
</evidence>
<evidence type="ECO:0000313" key="11">
    <source>
        <dbReference type="Proteomes" id="UP001221302"/>
    </source>
</evidence>
<evidence type="ECO:0000256" key="5">
    <source>
        <dbReference type="ARBA" id="ARBA00022989"/>
    </source>
</evidence>
<dbReference type="InterPro" id="IPR027470">
    <property type="entry name" value="Cation_efflux_CTD"/>
</dbReference>
<keyword evidence="5 7" id="KW-1133">Transmembrane helix</keyword>
<dbReference type="NCBIfam" id="TIGR01297">
    <property type="entry name" value="CDF"/>
    <property type="match status" value="1"/>
</dbReference>
<dbReference type="Gene3D" id="1.20.1510.10">
    <property type="entry name" value="Cation efflux protein transmembrane domain"/>
    <property type="match status" value="1"/>
</dbReference>
<dbReference type="Proteomes" id="UP001221302">
    <property type="component" value="Unassembled WGS sequence"/>
</dbReference>
<dbReference type="GO" id="GO:0016020">
    <property type="term" value="C:membrane"/>
    <property type="evidence" value="ECO:0007669"/>
    <property type="project" value="UniProtKB-SubCell"/>
</dbReference>
<dbReference type="Pfam" id="PF01545">
    <property type="entry name" value="Cation_efflux"/>
    <property type="match status" value="1"/>
</dbReference>
<evidence type="ECO:0000256" key="2">
    <source>
        <dbReference type="ARBA" id="ARBA00008114"/>
    </source>
</evidence>
<comment type="subcellular location">
    <subcellularLocation>
        <location evidence="1">Membrane</location>
        <topology evidence="1">Multi-pass membrane protein</topology>
    </subcellularLocation>
</comment>
<evidence type="ECO:0000256" key="6">
    <source>
        <dbReference type="ARBA" id="ARBA00023136"/>
    </source>
</evidence>
<dbReference type="PANTHER" id="PTHR43840">
    <property type="entry name" value="MITOCHONDRIAL METAL TRANSPORTER 1-RELATED"/>
    <property type="match status" value="1"/>
</dbReference>
<feature type="transmembrane region" description="Helical" evidence="7">
    <location>
        <begin position="107"/>
        <end position="127"/>
    </location>
</feature>
<dbReference type="GO" id="GO:0008324">
    <property type="term" value="F:monoatomic cation transmembrane transporter activity"/>
    <property type="evidence" value="ECO:0007669"/>
    <property type="project" value="InterPro"/>
</dbReference>
<evidence type="ECO:0000256" key="1">
    <source>
        <dbReference type="ARBA" id="ARBA00004141"/>
    </source>
</evidence>
<keyword evidence="3" id="KW-0813">Transport</keyword>